<keyword evidence="9 10" id="KW-0961">Cell wall biogenesis/degradation</keyword>
<evidence type="ECO:0000313" key="14">
    <source>
        <dbReference type="Proteomes" id="UP001196661"/>
    </source>
</evidence>
<proteinExistence type="inferred from homology"/>
<dbReference type="PANTHER" id="PTHR21015">
    <property type="entry name" value="UDP-N-ACETYLGLUCOSAMINE--N-ACETYLMURAMYL-(PENTAPEPTIDE) PYROPHOSPHORYL-UNDECAPRENOL N-ACETYLGLUCOSAMINE TRANSFERASE 1"/>
    <property type="match status" value="1"/>
</dbReference>
<dbReference type="GO" id="GO:0016757">
    <property type="term" value="F:glycosyltransferase activity"/>
    <property type="evidence" value="ECO:0007669"/>
    <property type="project" value="UniProtKB-KW"/>
</dbReference>
<dbReference type="Pfam" id="PF03033">
    <property type="entry name" value="Glyco_transf_28"/>
    <property type="match status" value="1"/>
</dbReference>
<evidence type="ECO:0000256" key="4">
    <source>
        <dbReference type="ARBA" id="ARBA00022679"/>
    </source>
</evidence>
<keyword evidence="2 10" id="KW-0132">Cell division</keyword>
<accession>A0ABS5Y603</accession>
<evidence type="ECO:0000256" key="9">
    <source>
        <dbReference type="ARBA" id="ARBA00023316"/>
    </source>
</evidence>
<keyword evidence="8 10" id="KW-0131">Cell cycle</keyword>
<evidence type="ECO:0000256" key="6">
    <source>
        <dbReference type="ARBA" id="ARBA00022984"/>
    </source>
</evidence>
<evidence type="ECO:0000256" key="8">
    <source>
        <dbReference type="ARBA" id="ARBA00023306"/>
    </source>
</evidence>
<dbReference type="Proteomes" id="UP001196661">
    <property type="component" value="Unassembled WGS sequence"/>
</dbReference>
<evidence type="ECO:0000256" key="7">
    <source>
        <dbReference type="ARBA" id="ARBA00023136"/>
    </source>
</evidence>
<keyword evidence="4 10" id="KW-0808">Transferase</keyword>
<feature type="domain" description="Glycosyl transferase family 28 C-terminal" evidence="12">
    <location>
        <begin position="193"/>
        <end position="352"/>
    </location>
</feature>
<name>A0ABS5Y603_9CYAN</name>
<comment type="subcellular location">
    <subcellularLocation>
        <location evidence="10">Cell membrane</location>
        <topology evidence="10">Peripheral membrane protein</topology>
        <orientation evidence="10">Cytoplasmic side</orientation>
    </subcellularLocation>
</comment>
<feature type="binding site" evidence="10">
    <location>
        <position position="128"/>
    </location>
    <ligand>
        <name>UDP-N-acetyl-alpha-D-glucosamine</name>
        <dbReference type="ChEBI" id="CHEBI:57705"/>
    </ligand>
</feature>
<dbReference type="NCBIfam" id="TIGR01133">
    <property type="entry name" value="murG"/>
    <property type="match status" value="1"/>
</dbReference>
<comment type="function">
    <text evidence="10">Cell wall formation. Catalyzes the transfer of a GlcNAc subunit on undecaprenyl-pyrophosphoryl-MurNAc-pentapeptide (lipid intermediate I) to form undecaprenyl-pyrophosphoryl-MurNAc-(pentapeptide)GlcNAc (lipid intermediate II).</text>
</comment>
<dbReference type="EMBL" id="JADOER010000012">
    <property type="protein sequence ID" value="MBT9313272.1"/>
    <property type="molecule type" value="Genomic_DNA"/>
</dbReference>
<evidence type="ECO:0000256" key="3">
    <source>
        <dbReference type="ARBA" id="ARBA00022676"/>
    </source>
</evidence>
<evidence type="ECO:0000256" key="1">
    <source>
        <dbReference type="ARBA" id="ARBA00022475"/>
    </source>
</evidence>
<keyword evidence="14" id="KW-1185">Reference proteome</keyword>
<evidence type="ECO:0000256" key="10">
    <source>
        <dbReference type="HAMAP-Rule" id="MF_00033"/>
    </source>
</evidence>
<dbReference type="InterPro" id="IPR004276">
    <property type="entry name" value="GlycoTrans_28_N"/>
</dbReference>
<comment type="caution">
    <text evidence="10">Lacks conserved residue(s) required for the propagation of feature annotation.</text>
</comment>
<dbReference type="SUPFAM" id="SSF53756">
    <property type="entry name" value="UDP-Glycosyltransferase/glycogen phosphorylase"/>
    <property type="match status" value="1"/>
</dbReference>
<evidence type="ECO:0000256" key="5">
    <source>
        <dbReference type="ARBA" id="ARBA00022960"/>
    </source>
</evidence>
<feature type="binding site" evidence="10">
    <location>
        <position position="293"/>
    </location>
    <ligand>
        <name>UDP-N-acetyl-alpha-D-glucosamine</name>
        <dbReference type="ChEBI" id="CHEBI:57705"/>
    </ligand>
</feature>
<keyword evidence="6 10" id="KW-0573">Peptidoglycan synthesis</keyword>
<dbReference type="Pfam" id="PF04101">
    <property type="entry name" value="Glyco_tran_28_C"/>
    <property type="match status" value="1"/>
</dbReference>
<keyword evidence="7 10" id="KW-0472">Membrane</keyword>
<comment type="catalytic activity">
    <reaction evidence="10">
        <text>di-trans,octa-cis-undecaprenyl diphospho-N-acetyl-alpha-D-muramoyl-L-alanyl-D-glutamyl-meso-2,6-diaminopimeloyl-D-alanyl-D-alanine + UDP-N-acetyl-alpha-D-glucosamine = di-trans,octa-cis-undecaprenyl diphospho-[N-acetyl-alpha-D-glucosaminyl-(1-&gt;4)]-N-acetyl-alpha-D-muramoyl-L-alanyl-D-glutamyl-meso-2,6-diaminopimeloyl-D-alanyl-D-alanine + UDP + H(+)</text>
        <dbReference type="Rhea" id="RHEA:31227"/>
        <dbReference type="ChEBI" id="CHEBI:15378"/>
        <dbReference type="ChEBI" id="CHEBI:57705"/>
        <dbReference type="ChEBI" id="CHEBI:58223"/>
        <dbReference type="ChEBI" id="CHEBI:61387"/>
        <dbReference type="ChEBI" id="CHEBI:61388"/>
        <dbReference type="EC" id="2.4.1.227"/>
    </reaction>
</comment>
<feature type="binding site" evidence="10">
    <location>
        <position position="170"/>
    </location>
    <ligand>
        <name>UDP-N-acetyl-alpha-D-glucosamine</name>
        <dbReference type="ChEBI" id="CHEBI:57705"/>
    </ligand>
</feature>
<comment type="pathway">
    <text evidence="10">Cell wall biogenesis; peptidoglycan biosynthesis.</text>
</comment>
<evidence type="ECO:0000259" key="12">
    <source>
        <dbReference type="Pfam" id="PF04101"/>
    </source>
</evidence>
<comment type="similarity">
    <text evidence="10">Belongs to the glycosyltransferase 28 family. MurG subfamily.</text>
</comment>
<dbReference type="PANTHER" id="PTHR21015:SF22">
    <property type="entry name" value="GLYCOSYLTRANSFERASE"/>
    <property type="match status" value="1"/>
</dbReference>
<dbReference type="InterPro" id="IPR007235">
    <property type="entry name" value="Glyco_trans_28_C"/>
</dbReference>
<dbReference type="InterPro" id="IPR006009">
    <property type="entry name" value="GlcNAc_MurG"/>
</dbReference>
<feature type="domain" description="Glycosyltransferase family 28 N-terminal" evidence="11">
    <location>
        <begin position="13"/>
        <end position="146"/>
    </location>
</feature>
<dbReference type="EC" id="2.4.1.227" evidence="10"/>
<dbReference type="HAMAP" id="MF_00033">
    <property type="entry name" value="MurG"/>
    <property type="match status" value="1"/>
</dbReference>
<evidence type="ECO:0000256" key="2">
    <source>
        <dbReference type="ARBA" id="ARBA00022618"/>
    </source>
</evidence>
<keyword evidence="1 10" id="KW-1003">Cell membrane</keyword>
<evidence type="ECO:0000313" key="13">
    <source>
        <dbReference type="EMBL" id="MBT9313272.1"/>
    </source>
</evidence>
<keyword evidence="3 10" id="KW-0328">Glycosyltransferase</keyword>
<evidence type="ECO:0000259" key="11">
    <source>
        <dbReference type="Pfam" id="PF03033"/>
    </source>
</evidence>
<dbReference type="CDD" id="cd03785">
    <property type="entry name" value="GT28_MurG"/>
    <property type="match status" value="1"/>
</dbReference>
<feature type="binding site" evidence="10">
    <location>
        <position position="199"/>
    </location>
    <ligand>
        <name>UDP-N-acetyl-alpha-D-glucosamine</name>
        <dbReference type="ChEBI" id="CHEBI:57705"/>
    </ligand>
</feature>
<dbReference type="Gene3D" id="3.40.50.2000">
    <property type="entry name" value="Glycogen Phosphorylase B"/>
    <property type="match status" value="2"/>
</dbReference>
<keyword evidence="5 10" id="KW-0133">Cell shape</keyword>
<feature type="binding site" evidence="10">
    <location>
        <begin position="20"/>
        <end position="22"/>
    </location>
    <ligand>
        <name>UDP-N-acetyl-alpha-D-glucosamine</name>
        <dbReference type="ChEBI" id="CHEBI:57705"/>
    </ligand>
</feature>
<reference evidence="13 14" key="1">
    <citation type="journal article" date="2021" name="Mar. Drugs">
        <title>Genome Reduction and Secondary Metabolism of the Marine Sponge-Associated Cyanobacterium Leptothoe.</title>
        <authorList>
            <person name="Konstantinou D."/>
            <person name="Popin R.V."/>
            <person name="Fewer D.P."/>
            <person name="Sivonen K."/>
            <person name="Gkelis S."/>
        </authorList>
    </citation>
    <scope>NUCLEOTIDE SEQUENCE [LARGE SCALE GENOMIC DNA]</scope>
    <source>
        <strain evidence="13 14">TAU-MAC 1615</strain>
    </source>
</reference>
<organism evidence="13 14">
    <name type="scientific">Leptothoe kymatousa TAU-MAC 1615</name>
    <dbReference type="NCBI Taxonomy" id="2364775"/>
    <lineage>
        <taxon>Bacteria</taxon>
        <taxon>Bacillati</taxon>
        <taxon>Cyanobacteriota</taxon>
        <taxon>Cyanophyceae</taxon>
        <taxon>Nodosilineales</taxon>
        <taxon>Cymatolegaceae</taxon>
        <taxon>Leptothoe</taxon>
        <taxon>Leptothoe kymatousa</taxon>
    </lineage>
</organism>
<comment type="caution">
    <text evidence="13">The sequence shown here is derived from an EMBL/GenBank/DDBJ whole genome shotgun (WGS) entry which is preliminary data.</text>
</comment>
<protein>
    <recommendedName>
        <fullName evidence="10">UDP-N-acetylglucosamine--N-acetylmuramyl-(pentapeptide) pyrophosphoryl-undecaprenol N-acetylglucosamine transferase</fullName>
        <ecNumber evidence="10">2.4.1.227</ecNumber>
    </recommendedName>
    <alternativeName>
        <fullName evidence="10">Undecaprenyl-PP-MurNAc-pentapeptide-UDPGlcNAc GlcNAc transferase</fullName>
    </alternativeName>
</protein>
<gene>
    <name evidence="10 13" type="primary">murG</name>
    <name evidence="13" type="ORF">IXB28_13735</name>
</gene>
<sequence>MDDRYENREGNKILIAASGTGGHLFPAIATAEHLQHSIEWLGVPDRLETSLVPEQYPLHTVRMGGVQGKLGLGSIKILSQFIQATVATRRLLQQGDFRGVFTTGGYIAAPAIIAARSLGLPTVLHESNAMPGKVTRWLSRWCSVVAIGFKETKQYLPKQTKTLWVGTPVRSQFLNESQTKLTDPAIPDDVPLIVVVGGSQGAVSVNQLVRAAAPTWLEKGAWIVHQTGTNDPDTHSLEHPHYIHRPFFKNVAALFQRATLVISRAGAGTLTELAMTGTPSILIPYPFAADNHQAYNAKAFGVVGASKVYRQDELDTATLQKQVLAILNDPEGLTSMGIAAQALAVADSAEQLTELLQATMG</sequence>